<dbReference type="GO" id="GO:0009423">
    <property type="term" value="P:chorismate biosynthetic process"/>
    <property type="evidence" value="ECO:0007669"/>
    <property type="project" value="TreeGrafter"/>
</dbReference>
<dbReference type="SUPFAM" id="SSF52540">
    <property type="entry name" value="P-loop containing nucleoside triphosphate hydrolases"/>
    <property type="match status" value="1"/>
</dbReference>
<dbReference type="SUPFAM" id="SSF51735">
    <property type="entry name" value="NAD(P)-binding Rossmann-fold domains"/>
    <property type="match status" value="1"/>
</dbReference>
<dbReference type="Proteomes" id="UP000292447">
    <property type="component" value="Chromosome I"/>
</dbReference>
<evidence type="ECO:0000256" key="1">
    <source>
        <dbReference type="ARBA" id="ARBA00006477"/>
    </source>
</evidence>
<feature type="domain" description="Quinate/shikimate 5-dehydrogenase/glutamyl-tRNA reductase" evidence="3">
    <location>
        <begin position="656"/>
        <end position="731"/>
    </location>
</feature>
<dbReference type="Pfam" id="PF01488">
    <property type="entry name" value="Shikimate_DH"/>
    <property type="match status" value="1"/>
</dbReference>
<evidence type="ECO:0000313" key="6">
    <source>
        <dbReference type="Proteomes" id="UP000292447"/>
    </source>
</evidence>
<dbReference type="Gene3D" id="3.20.20.70">
    <property type="entry name" value="Aldolase class I"/>
    <property type="match status" value="1"/>
</dbReference>
<evidence type="ECO:0000313" key="5">
    <source>
        <dbReference type="EMBL" id="QBM85726.1"/>
    </source>
</evidence>
<dbReference type="CDD" id="cd01065">
    <property type="entry name" value="NAD_bind_Shikimate_DH"/>
    <property type="match status" value="1"/>
</dbReference>
<dbReference type="InterPro" id="IPR046346">
    <property type="entry name" value="Aminoacid_DH-like_N_sf"/>
</dbReference>
<dbReference type="InterPro" id="IPR036291">
    <property type="entry name" value="NAD(P)-bd_dom_sf"/>
</dbReference>
<dbReference type="GO" id="GO:0019632">
    <property type="term" value="P:shikimate metabolic process"/>
    <property type="evidence" value="ECO:0007669"/>
    <property type="project" value="TreeGrafter"/>
</dbReference>
<dbReference type="PANTHER" id="PTHR21089">
    <property type="entry name" value="SHIKIMATE DEHYDROGENASE"/>
    <property type="match status" value="1"/>
</dbReference>
<dbReference type="InterPro" id="IPR013785">
    <property type="entry name" value="Aldolase_TIM"/>
</dbReference>
<dbReference type="AlphaFoldDB" id="A0A4P6XI54"/>
<dbReference type="Gene3D" id="3.40.50.300">
    <property type="entry name" value="P-loop containing nucleotide triphosphate hydrolases"/>
    <property type="match status" value="1"/>
</dbReference>
<dbReference type="Gene3D" id="3.40.50.10860">
    <property type="entry name" value="Leucine Dehydrogenase, chain A, domain 1"/>
    <property type="match status" value="1"/>
</dbReference>
<comment type="similarity">
    <text evidence="2">In the N-terminal section; belongs to the shikimate kinase family.</text>
</comment>
<protein>
    <submittedName>
        <fullName evidence="5">3-dehydroquinate dehydratase</fullName>
    </submittedName>
</protein>
<dbReference type="PANTHER" id="PTHR21089:SF1">
    <property type="entry name" value="BIFUNCTIONAL 3-DEHYDROQUINATE DEHYDRATASE_SHIKIMATE DEHYDROGENASE, CHLOROPLASTIC"/>
    <property type="match status" value="1"/>
</dbReference>
<keyword evidence="6" id="KW-1185">Reference proteome</keyword>
<evidence type="ECO:0000256" key="2">
    <source>
        <dbReference type="ARBA" id="ARBA00009349"/>
    </source>
</evidence>
<dbReference type="InterPro" id="IPR006151">
    <property type="entry name" value="Shikm_DH/Glu-tRNA_Rdtase"/>
</dbReference>
<dbReference type="InterPro" id="IPR013708">
    <property type="entry name" value="Shikimate_DH-bd_N"/>
</dbReference>
<dbReference type="GO" id="GO:0004764">
    <property type="term" value="F:shikimate 3-dehydrogenase (NADP+) activity"/>
    <property type="evidence" value="ECO:0007669"/>
    <property type="project" value="InterPro"/>
</dbReference>
<dbReference type="Pfam" id="PF01487">
    <property type="entry name" value="DHquinase_I"/>
    <property type="match status" value="1"/>
</dbReference>
<name>A0A4P6XI54_9ASCO</name>
<dbReference type="GO" id="GO:0003855">
    <property type="term" value="F:3-dehydroquinate dehydratase activity"/>
    <property type="evidence" value="ECO:0007669"/>
    <property type="project" value="InterPro"/>
</dbReference>
<dbReference type="Pfam" id="PF08501">
    <property type="entry name" value="Shikimate_dh_N"/>
    <property type="match status" value="1"/>
</dbReference>
<dbReference type="Gene3D" id="3.40.50.720">
    <property type="entry name" value="NAD(P)-binding Rossmann-like Domain"/>
    <property type="match status" value="1"/>
</dbReference>
<feature type="domain" description="Shikimate dehydrogenase substrate binding N-terminal" evidence="4">
    <location>
        <begin position="532"/>
        <end position="613"/>
    </location>
</feature>
<dbReference type="InterPro" id="IPR022893">
    <property type="entry name" value="Shikimate_DH_fam"/>
</dbReference>
<reference evidence="6" key="1">
    <citation type="submission" date="2019-03" db="EMBL/GenBank/DDBJ databases">
        <title>Snf2 controls pulcherriminic acid biosynthesis and connects pigmentation and antifungal activity of the yeast Metschnikowia pulcherrima.</title>
        <authorList>
            <person name="Gore-Lloyd D."/>
            <person name="Sumann I."/>
            <person name="Brachmann A.O."/>
            <person name="Schneeberger K."/>
            <person name="Ortiz-Merino R.A."/>
            <person name="Moreno-Beltran M."/>
            <person name="Schlaefli M."/>
            <person name="Kirner P."/>
            <person name="Santos Kron A."/>
            <person name="Wolfe K.H."/>
            <person name="Piel J."/>
            <person name="Ahrens C.H."/>
            <person name="Henk D."/>
            <person name="Freimoser F.M."/>
        </authorList>
    </citation>
    <scope>NUCLEOTIDE SEQUENCE [LARGE SCALE GENOMIC DNA]</scope>
    <source>
        <strain evidence="6">APC 1.2</strain>
    </source>
</reference>
<dbReference type="STRING" id="2163413.A0A4P6XI54"/>
<accession>A0A4P6XI54</accession>
<dbReference type="InterPro" id="IPR001381">
    <property type="entry name" value="DHquinase_I"/>
</dbReference>
<organism evidence="5 6">
    <name type="scientific">Metschnikowia aff. pulcherrima</name>
    <dbReference type="NCBI Taxonomy" id="2163413"/>
    <lineage>
        <taxon>Eukaryota</taxon>
        <taxon>Fungi</taxon>
        <taxon>Dikarya</taxon>
        <taxon>Ascomycota</taxon>
        <taxon>Saccharomycotina</taxon>
        <taxon>Pichiomycetes</taxon>
        <taxon>Metschnikowiaceae</taxon>
        <taxon>Metschnikowia</taxon>
    </lineage>
</organism>
<dbReference type="InterPro" id="IPR027417">
    <property type="entry name" value="P-loop_NTPase"/>
</dbReference>
<gene>
    <name evidence="5" type="primary">MPUL0A03510</name>
    <name evidence="5" type="ORF">METSCH_A03510</name>
</gene>
<comment type="similarity">
    <text evidence="1">In the 2nd section; belongs to the type-I 3-dehydroquinase family.</text>
</comment>
<dbReference type="EMBL" id="CP034456">
    <property type="protein sequence ID" value="QBM85726.1"/>
    <property type="molecule type" value="Genomic_DNA"/>
</dbReference>
<evidence type="ECO:0000259" key="3">
    <source>
        <dbReference type="Pfam" id="PF01488"/>
    </source>
</evidence>
<sequence length="858" mass="95370">MNMTPQEALDKLSESKRPTSERVCEWLQAISKGLPCEPPEIHTIAIIGHRGVGKSTLALMALADLGFAYVDTEKCVSEYTGKPEAVYSSEVSADEYYELQFTLVTRQLLANKHRSQVVVMPLTVVHSARLMLYLRSGRFSLVINIECEEERILRYLNYQGSGEDGLQLVRQKLAMYRSVATHDFFNCFSDGSDELSVSVGAPRAQVERDFFVLKPIQRDFSRFLIFLIRGPEAAWAYTGNLHLHSRFNERFSNCLSVQFPTNVEEIMNLNLVGVDHLNIDVDMISFIKANIQSPALELGGILSRLRRITRSSTPISMSICCTLADVADFVGEYSSLSDTENDESLQIAITDYYLTFLGSAARLGFDYLCVDMSLITPLISNVLVPQGALEEDLQSRVFEFLKSFSADVKSTQVIGTYSSEDPLFWDRKVEGALELAHKLGVRILRLTSVATKVSDNHLVVQFRARQAALPRFSALTICAYNRGNAGVLSRVLNPYLTPIVAHEADNSSQITALSLQRTLILTGLTPRLKFYVLGSNVSTSASPILYAKAFEAIGLLHEVQLYECSDLKAAYELLTCQPSFGGAAILMPFKASILDLVDDMSNHVKIIGALNTIVPQRLLNEPDKINGIHGENTDWLGVKIAHANNMSPINSANEFKSALVLGAGGMARSAIYALIQLGFKKIYLYNRTRSRAEELAEYYNCLSPMLPSRAFTTQTVSDSQRALMSYQVIVISEDELQNGTMRFLRNMFPVSIISCTPSLDRLNGQPVDLPIHQNWFASNTGGTLLETGYVPIHSTTLEKAEKLRHKGWMAVNGLTWLLCQIIAQFEMFTGKQAPVAVMKMTADNLFAEATERESNGLH</sequence>
<proteinExistence type="inferred from homology"/>
<dbReference type="SUPFAM" id="SSF53223">
    <property type="entry name" value="Aminoacid dehydrogenase-like, N-terminal domain"/>
    <property type="match status" value="1"/>
</dbReference>
<evidence type="ECO:0000259" key="4">
    <source>
        <dbReference type="Pfam" id="PF08501"/>
    </source>
</evidence>